<gene>
    <name evidence="13" type="ORF">BE221DRAFT_74315</name>
</gene>
<dbReference type="Pfam" id="PF08122">
    <property type="entry name" value="NDUF_B12"/>
    <property type="match status" value="1"/>
</dbReference>
<evidence type="ECO:0000256" key="9">
    <source>
        <dbReference type="ARBA" id="ARBA00022989"/>
    </source>
</evidence>
<dbReference type="EMBL" id="KZ155783">
    <property type="protein sequence ID" value="OUS46461.1"/>
    <property type="molecule type" value="Genomic_DNA"/>
</dbReference>
<keyword evidence="6 12" id="KW-0812">Transmembrane</keyword>
<dbReference type="Proteomes" id="UP000195557">
    <property type="component" value="Unassembled WGS sequence"/>
</dbReference>
<comment type="subcellular location">
    <subcellularLocation>
        <location evidence="2">Mitochondrion inner membrane</location>
        <topology evidence="2">Single-pass membrane protein</topology>
        <orientation evidence="2">Matrix side</orientation>
    </subcellularLocation>
</comment>
<evidence type="ECO:0000256" key="2">
    <source>
        <dbReference type="ARBA" id="ARBA00004298"/>
    </source>
</evidence>
<keyword evidence="8" id="KW-0249">Electron transport</keyword>
<evidence type="ECO:0000256" key="4">
    <source>
        <dbReference type="ARBA" id="ARBA00022448"/>
    </source>
</evidence>
<evidence type="ECO:0000256" key="6">
    <source>
        <dbReference type="ARBA" id="ARBA00022692"/>
    </source>
</evidence>
<keyword evidence="9 12" id="KW-1133">Transmembrane helix</keyword>
<accession>A0A1Y5IAI0</accession>
<feature type="transmembrane region" description="Helical" evidence="12">
    <location>
        <begin position="24"/>
        <end position="41"/>
    </location>
</feature>
<dbReference type="AlphaFoldDB" id="A0A1Y5IAI0"/>
<dbReference type="GO" id="GO:0005743">
    <property type="term" value="C:mitochondrial inner membrane"/>
    <property type="evidence" value="ECO:0007669"/>
    <property type="project" value="UniProtKB-SubCell"/>
</dbReference>
<evidence type="ECO:0000256" key="5">
    <source>
        <dbReference type="ARBA" id="ARBA00022660"/>
    </source>
</evidence>
<evidence type="ECO:0000256" key="1">
    <source>
        <dbReference type="ARBA" id="ARBA00003195"/>
    </source>
</evidence>
<evidence type="ECO:0000256" key="12">
    <source>
        <dbReference type="SAM" id="Phobius"/>
    </source>
</evidence>
<dbReference type="PANTHER" id="PTHR15082:SF2">
    <property type="entry name" value="NADH DEHYDROGENASE [UBIQUINONE] 1 BETA SUBCOMPLEX SUBUNIT 3"/>
    <property type="match status" value="1"/>
</dbReference>
<evidence type="ECO:0000256" key="3">
    <source>
        <dbReference type="ARBA" id="ARBA00005667"/>
    </source>
</evidence>
<proteinExistence type="inferred from homology"/>
<name>A0A1Y5IAI0_OSTTA</name>
<dbReference type="GO" id="GO:0022900">
    <property type="term" value="P:electron transport chain"/>
    <property type="evidence" value="ECO:0007669"/>
    <property type="project" value="InterPro"/>
</dbReference>
<keyword evidence="7" id="KW-0999">Mitochondrion inner membrane</keyword>
<comment type="similarity">
    <text evidence="3">Belongs to the complex I NDUFB3 subunit family.</text>
</comment>
<dbReference type="PANTHER" id="PTHR15082">
    <property type="entry name" value="NADH-UBIQUINONE OXIDOREDUCTASE B12 SUBUNIT"/>
    <property type="match status" value="1"/>
</dbReference>
<keyword evidence="5" id="KW-0679">Respiratory chain</keyword>
<evidence type="ECO:0000256" key="8">
    <source>
        <dbReference type="ARBA" id="ARBA00022982"/>
    </source>
</evidence>
<evidence type="ECO:0000256" key="7">
    <source>
        <dbReference type="ARBA" id="ARBA00022792"/>
    </source>
</evidence>
<evidence type="ECO:0000313" key="13">
    <source>
        <dbReference type="EMBL" id="OUS46461.1"/>
    </source>
</evidence>
<organism evidence="13">
    <name type="scientific">Ostreococcus tauri</name>
    <name type="common">Marine green alga</name>
    <dbReference type="NCBI Taxonomy" id="70448"/>
    <lineage>
        <taxon>Eukaryota</taxon>
        <taxon>Viridiplantae</taxon>
        <taxon>Chlorophyta</taxon>
        <taxon>Mamiellophyceae</taxon>
        <taxon>Mamiellales</taxon>
        <taxon>Bathycoccaceae</taxon>
        <taxon>Ostreococcus</taxon>
    </lineage>
</organism>
<reference evidence="13" key="1">
    <citation type="submission" date="2017-04" db="EMBL/GenBank/DDBJ databases">
        <title>Population genomics of picophytoplankton unveils novel chromosome hypervariability.</title>
        <authorList>
            <consortium name="DOE Joint Genome Institute"/>
            <person name="Blanc-Mathieu R."/>
            <person name="Krasovec M."/>
            <person name="Hebrard M."/>
            <person name="Yau S."/>
            <person name="Desgranges E."/>
            <person name="Martin J."/>
            <person name="Schackwitz W."/>
            <person name="Kuo A."/>
            <person name="Salin G."/>
            <person name="Donnadieu C."/>
            <person name="Desdevises Y."/>
            <person name="Sanchez-Ferandin S."/>
            <person name="Moreau H."/>
            <person name="Rivals E."/>
            <person name="Grigoriev I.V."/>
            <person name="Grimsley N."/>
            <person name="Eyre-Walker A."/>
            <person name="Piganeau G."/>
        </authorList>
    </citation>
    <scope>NUCLEOTIDE SEQUENCE [LARGE SCALE GENOMIC DNA]</scope>
    <source>
        <strain evidence="13">RCC 1115</strain>
    </source>
</reference>
<sequence>MRDPFTRADAWRAHPLLNTPWSKALPGFGLGLAAFLAYVAVEKTASRRPRAT</sequence>
<evidence type="ECO:0000256" key="10">
    <source>
        <dbReference type="ARBA" id="ARBA00023128"/>
    </source>
</evidence>
<keyword evidence="4" id="KW-0813">Transport</keyword>
<protein>
    <submittedName>
        <fullName evidence="13">Uncharacterized protein</fullName>
    </submittedName>
</protein>
<keyword evidence="11 12" id="KW-0472">Membrane</keyword>
<dbReference type="GO" id="GO:0032981">
    <property type="term" value="P:mitochondrial respiratory chain complex I assembly"/>
    <property type="evidence" value="ECO:0007669"/>
    <property type="project" value="TreeGrafter"/>
</dbReference>
<dbReference type="InterPro" id="IPR012576">
    <property type="entry name" value="NDUFB3"/>
</dbReference>
<comment type="function">
    <text evidence="1">Accessory subunit of the mitochondrial membrane respiratory chain NADH dehydrogenase (Complex I), that is believed not to be involved in catalysis. Complex I functions in the transfer of electrons from NADH to the respiratory chain. The immediate electron acceptor for the enzyme is believed to be ubiquinone.</text>
</comment>
<evidence type="ECO:0000256" key="11">
    <source>
        <dbReference type="ARBA" id="ARBA00023136"/>
    </source>
</evidence>
<keyword evidence="10" id="KW-0496">Mitochondrion</keyword>